<feature type="transmembrane region" description="Helical" evidence="7">
    <location>
        <begin position="322"/>
        <end position="339"/>
    </location>
</feature>
<gene>
    <name evidence="9" type="ORF">D9756_005714</name>
</gene>
<evidence type="ECO:0000256" key="4">
    <source>
        <dbReference type="ARBA" id="ARBA00022989"/>
    </source>
</evidence>
<evidence type="ECO:0000256" key="6">
    <source>
        <dbReference type="SAM" id="MobiDB-lite"/>
    </source>
</evidence>
<dbReference type="InterPro" id="IPR020846">
    <property type="entry name" value="MFS_dom"/>
</dbReference>
<evidence type="ECO:0000259" key="8">
    <source>
        <dbReference type="PROSITE" id="PS50850"/>
    </source>
</evidence>
<comment type="caution">
    <text evidence="9">The sequence shown here is derived from an EMBL/GenBank/DDBJ whole genome shotgun (WGS) entry which is preliminary data.</text>
</comment>
<feature type="transmembrane region" description="Helical" evidence="7">
    <location>
        <begin position="50"/>
        <end position="67"/>
    </location>
</feature>
<keyword evidence="10" id="KW-1185">Reference proteome</keyword>
<comment type="subcellular location">
    <subcellularLocation>
        <location evidence="1">Membrane</location>
        <topology evidence="1">Multi-pass membrane protein</topology>
    </subcellularLocation>
</comment>
<dbReference type="FunFam" id="1.20.1250.20:FF:000034">
    <property type="entry name" value="MFS general substrate transporter"/>
    <property type="match status" value="1"/>
</dbReference>
<feature type="transmembrane region" description="Helical" evidence="7">
    <location>
        <begin position="93"/>
        <end position="113"/>
    </location>
</feature>
<evidence type="ECO:0000256" key="1">
    <source>
        <dbReference type="ARBA" id="ARBA00004141"/>
    </source>
</evidence>
<evidence type="ECO:0000313" key="9">
    <source>
        <dbReference type="EMBL" id="KAF5355129.1"/>
    </source>
</evidence>
<dbReference type="EMBL" id="JAACJO010000008">
    <property type="protein sequence ID" value="KAF5355129.1"/>
    <property type="molecule type" value="Genomic_DNA"/>
</dbReference>
<dbReference type="Pfam" id="PF07690">
    <property type="entry name" value="MFS_1"/>
    <property type="match status" value="1"/>
</dbReference>
<dbReference type="OrthoDB" id="2962993at2759"/>
<proteinExistence type="predicted"/>
<feature type="compositionally biased region" description="Basic and acidic residues" evidence="6">
    <location>
        <begin position="9"/>
        <end position="34"/>
    </location>
</feature>
<keyword evidence="5 7" id="KW-0472">Membrane</keyword>
<evidence type="ECO:0000256" key="5">
    <source>
        <dbReference type="ARBA" id="ARBA00023136"/>
    </source>
</evidence>
<organism evidence="9 10">
    <name type="scientific">Leucocoprinus leucothites</name>
    <dbReference type="NCBI Taxonomy" id="201217"/>
    <lineage>
        <taxon>Eukaryota</taxon>
        <taxon>Fungi</taxon>
        <taxon>Dikarya</taxon>
        <taxon>Basidiomycota</taxon>
        <taxon>Agaricomycotina</taxon>
        <taxon>Agaricomycetes</taxon>
        <taxon>Agaricomycetidae</taxon>
        <taxon>Agaricales</taxon>
        <taxon>Agaricineae</taxon>
        <taxon>Agaricaceae</taxon>
        <taxon>Leucocoprinus</taxon>
    </lineage>
</organism>
<dbReference type="GO" id="GO:0016020">
    <property type="term" value="C:membrane"/>
    <property type="evidence" value="ECO:0007669"/>
    <property type="project" value="UniProtKB-SubCell"/>
</dbReference>
<dbReference type="InterPro" id="IPR011701">
    <property type="entry name" value="MFS"/>
</dbReference>
<dbReference type="PROSITE" id="PS50850">
    <property type="entry name" value="MFS"/>
    <property type="match status" value="1"/>
</dbReference>
<feature type="transmembrane region" description="Helical" evidence="7">
    <location>
        <begin position="346"/>
        <end position="364"/>
    </location>
</feature>
<feature type="region of interest" description="Disordered" evidence="6">
    <location>
        <begin position="1"/>
        <end position="34"/>
    </location>
</feature>
<dbReference type="AlphaFoldDB" id="A0A8H5D7R3"/>
<name>A0A8H5D7R3_9AGAR</name>
<dbReference type="Proteomes" id="UP000559027">
    <property type="component" value="Unassembled WGS sequence"/>
</dbReference>
<feature type="transmembrane region" description="Helical" evidence="7">
    <location>
        <begin position="287"/>
        <end position="310"/>
    </location>
</feature>
<dbReference type="GO" id="GO:0022857">
    <property type="term" value="F:transmembrane transporter activity"/>
    <property type="evidence" value="ECO:0007669"/>
    <property type="project" value="InterPro"/>
</dbReference>
<protein>
    <recommendedName>
        <fullName evidence="8">Major facilitator superfamily (MFS) profile domain-containing protein</fullName>
    </recommendedName>
</protein>
<evidence type="ECO:0000256" key="2">
    <source>
        <dbReference type="ARBA" id="ARBA00022448"/>
    </source>
</evidence>
<feature type="transmembrane region" description="Helical" evidence="7">
    <location>
        <begin position="120"/>
        <end position="140"/>
    </location>
</feature>
<dbReference type="InterPro" id="IPR036259">
    <property type="entry name" value="MFS_trans_sf"/>
</dbReference>
<reference evidence="9 10" key="1">
    <citation type="journal article" date="2020" name="ISME J.">
        <title>Uncovering the hidden diversity of litter-decomposition mechanisms in mushroom-forming fungi.</title>
        <authorList>
            <person name="Floudas D."/>
            <person name="Bentzer J."/>
            <person name="Ahren D."/>
            <person name="Johansson T."/>
            <person name="Persson P."/>
            <person name="Tunlid A."/>
        </authorList>
    </citation>
    <scope>NUCLEOTIDE SEQUENCE [LARGE SCALE GENOMIC DNA]</scope>
    <source>
        <strain evidence="9 10">CBS 146.42</strain>
    </source>
</reference>
<feature type="domain" description="Major facilitator superfamily (MFS) profile" evidence="8">
    <location>
        <begin position="54"/>
        <end position="464"/>
    </location>
</feature>
<keyword evidence="4 7" id="KW-1133">Transmembrane helix</keyword>
<feature type="transmembrane region" description="Helical" evidence="7">
    <location>
        <begin position="180"/>
        <end position="201"/>
    </location>
</feature>
<dbReference type="PANTHER" id="PTHR43791:SF57">
    <property type="entry name" value="MAJOR FACILITATOR SUPERFAMILY (MFS) PROFILE DOMAIN-CONTAINING PROTEIN"/>
    <property type="match status" value="1"/>
</dbReference>
<evidence type="ECO:0000256" key="3">
    <source>
        <dbReference type="ARBA" id="ARBA00022692"/>
    </source>
</evidence>
<keyword evidence="3 7" id="KW-0812">Transmembrane</keyword>
<keyword evidence="2" id="KW-0813">Transport</keyword>
<feature type="transmembrane region" description="Helical" evidence="7">
    <location>
        <begin position="146"/>
        <end position="168"/>
    </location>
</feature>
<dbReference type="Gene3D" id="1.20.1250.20">
    <property type="entry name" value="MFS general substrate transporter like domains"/>
    <property type="match status" value="2"/>
</dbReference>
<dbReference type="PANTHER" id="PTHR43791">
    <property type="entry name" value="PERMEASE-RELATED"/>
    <property type="match status" value="1"/>
</dbReference>
<feature type="transmembrane region" description="Helical" evidence="7">
    <location>
        <begin position="370"/>
        <end position="393"/>
    </location>
</feature>
<feature type="transmembrane region" description="Helical" evidence="7">
    <location>
        <begin position="213"/>
        <end position="235"/>
    </location>
</feature>
<evidence type="ECO:0000313" key="10">
    <source>
        <dbReference type="Proteomes" id="UP000559027"/>
    </source>
</evidence>
<dbReference type="SUPFAM" id="SSF103473">
    <property type="entry name" value="MFS general substrate transporter"/>
    <property type="match status" value="1"/>
</dbReference>
<feature type="transmembrane region" description="Helical" evidence="7">
    <location>
        <begin position="438"/>
        <end position="460"/>
    </location>
</feature>
<feature type="transmembrane region" description="Helical" evidence="7">
    <location>
        <begin position="405"/>
        <end position="426"/>
    </location>
</feature>
<sequence length="502" mass="55655">MSRQSTCDSRPEPNEKSRPEENRESLSHTDFETDHSDVQRIGTARLLRKLDWNLIPFVSLLYLLSFLDRSNVGNARLAGLERDLHMEGLDYNIALAIFFPFYVIAEIPSNLMLKRTSPSVWICLIMVIWGICMTLMGFVQNFTGLLFARMALGLAEGGLFPGVAYYITLWYRRHETGLRMAVFFSAATLAGAFGGLLASGISEMDGIRGRSGWSWIFIIEGLATILIAMLAKWAITDGPETAGFLTAEEKAEVKARLKRDTSDLAEEYATKYIFDALKDWKIWVNSLILLGTGTPLYSIAFFLPTILANMGHGNVKSQLMSVPPYVFGCIVTIVVGYAADKSHTRGPFVIGCNLLAITGMVMLISTQNPIIQYIGTYLAVCGLYPNIPSIISWNCNNVGGSTKRAVAIGLQVGIGSSSGMISGFTFRSSDAPRYFAGYGLLIGTLTMSTVLSLFMHVYLIRENARRDAEMEGRGLTLDSFTDEMKYDEREKGDYASFFRYTT</sequence>
<dbReference type="FunFam" id="1.20.1250.20:FF:000068">
    <property type="entry name" value="MFS general substrate transporter"/>
    <property type="match status" value="1"/>
</dbReference>
<evidence type="ECO:0000256" key="7">
    <source>
        <dbReference type="SAM" id="Phobius"/>
    </source>
</evidence>
<accession>A0A8H5D7R3</accession>